<proteinExistence type="predicted"/>
<dbReference type="EMBL" id="CH474005">
    <property type="protein sequence ID" value="EDL96406.1"/>
    <property type="molecule type" value="Genomic_DNA"/>
</dbReference>
<evidence type="ECO:0000313" key="1">
    <source>
        <dbReference type="EMBL" id="EDL96406.1"/>
    </source>
</evidence>
<evidence type="ECO:0000313" key="2">
    <source>
        <dbReference type="Proteomes" id="UP000234681"/>
    </source>
</evidence>
<organism evidence="1 2">
    <name type="scientific">Rattus norvegicus</name>
    <name type="common">Rat</name>
    <dbReference type="NCBI Taxonomy" id="10116"/>
    <lineage>
        <taxon>Eukaryota</taxon>
        <taxon>Metazoa</taxon>
        <taxon>Chordata</taxon>
        <taxon>Craniata</taxon>
        <taxon>Vertebrata</taxon>
        <taxon>Euteleostomi</taxon>
        <taxon>Mammalia</taxon>
        <taxon>Eutheria</taxon>
        <taxon>Euarchontoglires</taxon>
        <taxon>Glires</taxon>
        <taxon>Rodentia</taxon>
        <taxon>Myomorpha</taxon>
        <taxon>Muroidea</taxon>
        <taxon>Muridae</taxon>
        <taxon>Murinae</taxon>
        <taxon>Rattus</taxon>
    </lineage>
</organism>
<dbReference type="AlphaFoldDB" id="A6JXK3"/>
<reference evidence="1 2" key="1">
    <citation type="submission" date="2005-09" db="EMBL/GenBank/DDBJ databases">
        <authorList>
            <person name="Mural R.J."/>
            <person name="Li P.W."/>
            <person name="Adams M.D."/>
            <person name="Amanatides P.G."/>
            <person name="Baden-Tillson H."/>
            <person name="Barnstead M."/>
            <person name="Chin S.H."/>
            <person name="Dew I."/>
            <person name="Evans C.A."/>
            <person name="Ferriera S."/>
            <person name="Flanigan M."/>
            <person name="Fosler C."/>
            <person name="Glodek A."/>
            <person name="Gu Z."/>
            <person name="Holt R.A."/>
            <person name="Jennings D."/>
            <person name="Kraft C.L."/>
            <person name="Lu F."/>
            <person name="Nguyen T."/>
            <person name="Nusskern D.R."/>
            <person name="Pfannkoch C.M."/>
            <person name="Sitter C."/>
            <person name="Sutton G.G."/>
            <person name="Venter J.C."/>
            <person name="Wang Z."/>
            <person name="Woodage T."/>
            <person name="Zheng X.H."/>
            <person name="Zhong F."/>
        </authorList>
    </citation>
    <scope>NUCLEOTIDE SEQUENCE [LARGE SCALE GENOMIC DNA]</scope>
    <source>
        <strain>BN</strain>
        <strain evidence="2">Sprague-Dawley</strain>
    </source>
</reference>
<accession>A6JXK3</accession>
<sequence>MQNMCIFKLAYTQLSGSQHSPIVRHTSEGRGRRTDTVTALTEGGAAGQAAVLALGEGRLFGGG</sequence>
<name>A6JXK3_RAT</name>
<dbReference type="Proteomes" id="UP000234681">
    <property type="component" value="Chromosome 3"/>
</dbReference>
<gene>
    <name evidence="1" type="ORF">rCG_32343</name>
</gene>
<protein>
    <submittedName>
        <fullName evidence="1">RCG32343</fullName>
    </submittedName>
</protein>